<feature type="transmembrane region" description="Helical" evidence="2">
    <location>
        <begin position="64"/>
        <end position="89"/>
    </location>
</feature>
<protein>
    <submittedName>
        <fullName evidence="3">Uncharacterized protein</fullName>
    </submittedName>
</protein>
<sequence length="352" mass="39441">MASDRYTQSKTSNNINTTKFTMSVRQSTLTSTPYNYQTSISTMRLTQSTRTPTLKNYNTTGSTISLVFGVVSTVLFVATITILGIRYIYRRRIFTNSRGGETQSTTDNIEQPEVKVTNRPRSAYVNVLEMRYVEDPTEKTWDRKQQSHVYDNDVAQTNTTNLEETEPTNDKSVKPKTSGTRIRVGKGKTRIAAGKGACNVKKKDKANTIIKTNEENRNTEMPSQTDLYEITSLHSSHDTDQINTSQSQTVSLQEKTNSTEQTDPKEVSFLPNIQQNYENIDLKETRTTEEGGTEPNTLGSNYENFPNTSPSSTFSGPGDSTDSSSSPDELRADTLIYKPKKVNVIKMYTVTS</sequence>
<proteinExistence type="predicted"/>
<evidence type="ECO:0000313" key="4">
    <source>
        <dbReference type="Proteomes" id="UP000683360"/>
    </source>
</evidence>
<comment type="caution">
    <text evidence="3">The sequence shown here is derived from an EMBL/GenBank/DDBJ whole genome shotgun (WGS) entry which is preliminary data.</text>
</comment>
<evidence type="ECO:0000256" key="2">
    <source>
        <dbReference type="SAM" id="Phobius"/>
    </source>
</evidence>
<reference evidence="3" key="1">
    <citation type="submission" date="2021-03" db="EMBL/GenBank/DDBJ databases">
        <authorList>
            <person name="Bekaert M."/>
        </authorList>
    </citation>
    <scope>NUCLEOTIDE SEQUENCE</scope>
</reference>
<dbReference type="Proteomes" id="UP000683360">
    <property type="component" value="Unassembled WGS sequence"/>
</dbReference>
<evidence type="ECO:0000256" key="1">
    <source>
        <dbReference type="SAM" id="MobiDB-lite"/>
    </source>
</evidence>
<keyword evidence="2" id="KW-0472">Membrane</keyword>
<dbReference type="AlphaFoldDB" id="A0A8S3RPH9"/>
<feature type="compositionally biased region" description="Basic and acidic residues" evidence="1">
    <location>
        <begin position="280"/>
        <end position="289"/>
    </location>
</feature>
<accession>A0A8S3RPH9</accession>
<feature type="compositionally biased region" description="Polar residues" evidence="1">
    <location>
        <begin position="241"/>
        <end position="261"/>
    </location>
</feature>
<keyword evidence="2" id="KW-1133">Transmembrane helix</keyword>
<name>A0A8S3RPH9_MYTED</name>
<evidence type="ECO:0000313" key="3">
    <source>
        <dbReference type="EMBL" id="CAG2210903.1"/>
    </source>
</evidence>
<dbReference type="OrthoDB" id="10385250at2759"/>
<feature type="region of interest" description="Disordered" evidence="1">
    <location>
        <begin position="236"/>
        <end position="335"/>
    </location>
</feature>
<dbReference type="EMBL" id="CAJPWZ010001247">
    <property type="protein sequence ID" value="CAG2210903.1"/>
    <property type="molecule type" value="Genomic_DNA"/>
</dbReference>
<gene>
    <name evidence="3" type="ORF">MEDL_24965</name>
</gene>
<organism evidence="3 4">
    <name type="scientific">Mytilus edulis</name>
    <name type="common">Blue mussel</name>
    <dbReference type="NCBI Taxonomy" id="6550"/>
    <lineage>
        <taxon>Eukaryota</taxon>
        <taxon>Metazoa</taxon>
        <taxon>Spiralia</taxon>
        <taxon>Lophotrochozoa</taxon>
        <taxon>Mollusca</taxon>
        <taxon>Bivalvia</taxon>
        <taxon>Autobranchia</taxon>
        <taxon>Pteriomorphia</taxon>
        <taxon>Mytilida</taxon>
        <taxon>Mytiloidea</taxon>
        <taxon>Mytilidae</taxon>
        <taxon>Mytilinae</taxon>
        <taxon>Mytilus</taxon>
    </lineage>
</organism>
<keyword evidence="4" id="KW-1185">Reference proteome</keyword>
<feature type="compositionally biased region" description="Low complexity" evidence="1">
    <location>
        <begin position="304"/>
        <end position="327"/>
    </location>
</feature>
<keyword evidence="2" id="KW-0812">Transmembrane</keyword>
<feature type="region of interest" description="Disordered" evidence="1">
    <location>
        <begin position="143"/>
        <end position="180"/>
    </location>
</feature>